<keyword evidence="7 8" id="KW-0472">Membrane</keyword>
<dbReference type="PANTHER" id="PTHR30269:SF0">
    <property type="entry name" value="MEMBRANE TRANSPORTER PROTEIN YFCA-RELATED"/>
    <property type="match status" value="1"/>
</dbReference>
<feature type="transmembrane region" description="Helical" evidence="8">
    <location>
        <begin position="183"/>
        <end position="208"/>
    </location>
</feature>
<dbReference type="STRING" id="38302.SAMN04488535_1672"/>
<feature type="transmembrane region" description="Helical" evidence="8">
    <location>
        <begin position="152"/>
        <end position="171"/>
    </location>
</feature>
<dbReference type="OrthoDB" id="554695at2"/>
<comment type="similarity">
    <text evidence="2 8">Belongs to the 4-toluene sulfonate uptake permease (TSUP) (TC 2.A.102) family.</text>
</comment>
<organism evidence="9 10">
    <name type="scientific">Corynebacterium mycetoides</name>
    <dbReference type="NCBI Taxonomy" id="38302"/>
    <lineage>
        <taxon>Bacteria</taxon>
        <taxon>Bacillati</taxon>
        <taxon>Actinomycetota</taxon>
        <taxon>Actinomycetes</taxon>
        <taxon>Mycobacteriales</taxon>
        <taxon>Corynebacteriaceae</taxon>
        <taxon>Corynebacterium</taxon>
    </lineage>
</organism>
<dbReference type="PANTHER" id="PTHR30269">
    <property type="entry name" value="TRANSMEMBRANE PROTEIN YFCA"/>
    <property type="match status" value="1"/>
</dbReference>
<feature type="transmembrane region" description="Helical" evidence="8">
    <location>
        <begin position="228"/>
        <end position="246"/>
    </location>
</feature>
<keyword evidence="6 8" id="KW-1133">Transmembrane helix</keyword>
<evidence type="ECO:0000256" key="5">
    <source>
        <dbReference type="ARBA" id="ARBA00022692"/>
    </source>
</evidence>
<evidence type="ECO:0000256" key="4">
    <source>
        <dbReference type="ARBA" id="ARBA00022475"/>
    </source>
</evidence>
<evidence type="ECO:0000313" key="9">
    <source>
        <dbReference type="EMBL" id="SDM03987.1"/>
    </source>
</evidence>
<evidence type="ECO:0000256" key="7">
    <source>
        <dbReference type="ARBA" id="ARBA00023136"/>
    </source>
</evidence>
<sequence>MELLPLLVAASFIAGWVDAVIGGGGLVLIPVLMSTTGLPPAAVLATNKVAAVTGTASAAVTMVRRVGVPRFTWGYAAVAGAMSACGALAVSLISDSVVRPVILVLLVSVGLFVFFNPSFGTSRGTPVFTAPRVLGGVAVAAAMGFYDGIFGPGTGMFLIMGFTALFSQAFLRSAAMAKVVNTATNLGALAVFSAGGWVDWPLALLLAAANVAGAQLGTRTVLSGGSKLVRFALLALVVVLCARLGWQEFSGI</sequence>
<keyword evidence="5 8" id="KW-0812">Transmembrane</keyword>
<dbReference type="Proteomes" id="UP000199350">
    <property type="component" value="Chromosome I"/>
</dbReference>
<dbReference type="InterPro" id="IPR052017">
    <property type="entry name" value="TSUP"/>
</dbReference>
<evidence type="ECO:0000256" key="3">
    <source>
        <dbReference type="ARBA" id="ARBA00022448"/>
    </source>
</evidence>
<dbReference type="AlphaFoldDB" id="A0A1G9Q0I8"/>
<evidence type="ECO:0000313" key="10">
    <source>
        <dbReference type="Proteomes" id="UP000199350"/>
    </source>
</evidence>
<keyword evidence="10" id="KW-1185">Reference proteome</keyword>
<evidence type="ECO:0000256" key="8">
    <source>
        <dbReference type="RuleBase" id="RU363041"/>
    </source>
</evidence>
<accession>A0A1G9Q0I8</accession>
<dbReference type="EMBL" id="LT629700">
    <property type="protein sequence ID" value="SDM03987.1"/>
    <property type="molecule type" value="Genomic_DNA"/>
</dbReference>
<keyword evidence="4 8" id="KW-1003">Cell membrane</keyword>
<protein>
    <recommendedName>
        <fullName evidence="8">Probable membrane transporter protein</fullName>
    </recommendedName>
</protein>
<comment type="subcellular location">
    <subcellularLocation>
        <location evidence="1 8">Cell membrane</location>
        <topology evidence="1 8">Multi-pass membrane protein</topology>
    </subcellularLocation>
</comment>
<feature type="transmembrane region" description="Helical" evidence="8">
    <location>
        <begin position="97"/>
        <end position="115"/>
    </location>
</feature>
<reference evidence="10" key="1">
    <citation type="submission" date="2016-10" db="EMBL/GenBank/DDBJ databases">
        <authorList>
            <person name="Varghese N."/>
            <person name="Submissions S."/>
        </authorList>
    </citation>
    <scope>NUCLEOTIDE SEQUENCE [LARGE SCALE GENOMIC DNA]</scope>
    <source>
        <strain evidence="10">DSM 20632</strain>
    </source>
</reference>
<name>A0A1G9Q0I8_9CORY</name>
<dbReference type="GO" id="GO:0005886">
    <property type="term" value="C:plasma membrane"/>
    <property type="evidence" value="ECO:0007669"/>
    <property type="project" value="UniProtKB-SubCell"/>
</dbReference>
<evidence type="ECO:0000256" key="2">
    <source>
        <dbReference type="ARBA" id="ARBA00009142"/>
    </source>
</evidence>
<keyword evidence="3" id="KW-0813">Transport</keyword>
<dbReference type="InterPro" id="IPR002781">
    <property type="entry name" value="TM_pro_TauE-like"/>
</dbReference>
<gene>
    <name evidence="9" type="ORF">SAMN04488535_1672</name>
</gene>
<dbReference type="RefSeq" id="WP_092151145.1">
    <property type="nucleotide sequence ID" value="NZ_LT629700.1"/>
</dbReference>
<proteinExistence type="inferred from homology"/>
<dbReference type="Pfam" id="PF01925">
    <property type="entry name" value="TauE"/>
    <property type="match status" value="1"/>
</dbReference>
<evidence type="ECO:0000256" key="1">
    <source>
        <dbReference type="ARBA" id="ARBA00004651"/>
    </source>
</evidence>
<feature type="transmembrane region" description="Helical" evidence="8">
    <location>
        <begin position="73"/>
        <end position="91"/>
    </location>
</feature>
<evidence type="ECO:0000256" key="6">
    <source>
        <dbReference type="ARBA" id="ARBA00022989"/>
    </source>
</evidence>